<evidence type="ECO:0000313" key="2">
    <source>
        <dbReference type="EMBL" id="MDR6512258.1"/>
    </source>
</evidence>
<dbReference type="Proteomes" id="UP001184150">
    <property type="component" value="Unassembled WGS sequence"/>
</dbReference>
<keyword evidence="1" id="KW-1133">Transmembrane helix</keyword>
<comment type="caution">
    <text evidence="2">The sequence shown here is derived from an EMBL/GenBank/DDBJ whole genome shotgun (WGS) entry which is preliminary data.</text>
</comment>
<dbReference type="RefSeq" id="WP_022675177.1">
    <property type="nucleotide sequence ID" value="NZ_JAVDRD010000008.1"/>
</dbReference>
<keyword evidence="1" id="KW-0472">Membrane</keyword>
<name>A0ABU1MPJ0_9SPHN</name>
<evidence type="ECO:0000313" key="3">
    <source>
        <dbReference type="Proteomes" id="UP001184150"/>
    </source>
</evidence>
<dbReference type="Pfam" id="PF14269">
    <property type="entry name" value="Arylsulfotran_2"/>
    <property type="match status" value="1"/>
</dbReference>
<feature type="transmembrane region" description="Helical" evidence="1">
    <location>
        <begin position="6"/>
        <end position="30"/>
    </location>
</feature>
<accession>A0ABU1MPJ0</accession>
<evidence type="ECO:0008006" key="4">
    <source>
        <dbReference type="Google" id="ProtNLM"/>
    </source>
</evidence>
<evidence type="ECO:0000256" key="1">
    <source>
        <dbReference type="SAM" id="Phobius"/>
    </source>
</evidence>
<dbReference type="InterPro" id="IPR039535">
    <property type="entry name" value="ASST-like"/>
</dbReference>
<dbReference type="EMBL" id="JAVDRD010000008">
    <property type="protein sequence ID" value="MDR6512258.1"/>
    <property type="molecule type" value="Genomic_DNA"/>
</dbReference>
<keyword evidence="3" id="KW-1185">Reference proteome</keyword>
<organism evidence="2 3">
    <name type="scientific">Novosphingobium capsulatum</name>
    <dbReference type="NCBI Taxonomy" id="13688"/>
    <lineage>
        <taxon>Bacteria</taxon>
        <taxon>Pseudomonadati</taxon>
        <taxon>Pseudomonadota</taxon>
        <taxon>Alphaproteobacteria</taxon>
        <taxon>Sphingomonadales</taxon>
        <taxon>Sphingomonadaceae</taxon>
        <taxon>Novosphingobium</taxon>
    </lineage>
</organism>
<keyword evidence="1" id="KW-0812">Transmembrane</keyword>
<protein>
    <recommendedName>
        <fullName evidence="4">Arylsulfotransferase (ASST)</fullName>
    </recommendedName>
</protein>
<reference evidence="2 3" key="1">
    <citation type="submission" date="2023-07" db="EMBL/GenBank/DDBJ databases">
        <title>Sorghum-associated microbial communities from plants grown in Nebraska, USA.</title>
        <authorList>
            <person name="Schachtman D."/>
        </authorList>
    </citation>
    <scope>NUCLEOTIDE SEQUENCE [LARGE SCALE GENOMIC DNA]</scope>
    <source>
        <strain evidence="2 3">DS1027</strain>
    </source>
</reference>
<sequence length="441" mass="49303">MSRPVPLWALGLTLALGALVLLGFGFVLLAPRRHGALGELAVQVASIPDTVGRAAGALLPYHPTIGQPYEPLPGGLWRRPGFVDPGYILLTVFDTARRRWVVQLLRLRDGQVVRTYAPDIAAILAHSTFRSALIDLARDKTNQRFMAMHPMLMPDGGLIVHDTSPLVRIDACGRPEWMIDGIFHHSLERAPDGTLWASYRLPRTTRPGLGPQFADEGLMHLTAAGKVLGRTAVIDLLDANNMGQLWRGRPYSDDPIHLNDIQPVPGDGPYWRSGDLLISLRNLSLLLLYRPSTGKVVWSRGLPWRFQHDVSVLDDHRISVFDNHWRFAWDQPEQAEPDGTNRMLVYDFATDQVSEPLARAFRDLNIHTRAQGRATPLPGGDTMVEETELGRVVRLAADGTVRWNFISADADRNRFELRWTRYIDPVADKIGIQAAENARCE</sequence>
<gene>
    <name evidence="2" type="ORF">J2792_003141</name>
</gene>
<proteinExistence type="predicted"/>